<feature type="domain" description="Acyl-CoA thioesterase-like C-terminal" evidence="5">
    <location>
        <begin position="211"/>
        <end position="319"/>
    </location>
</feature>
<reference evidence="6 7" key="1">
    <citation type="journal article" date="2007" name="Genome Res.">
        <title>Genome characteristics of facultatively symbiotic Frankia sp. strains reflect host range and host plant biogeography.</title>
        <authorList>
            <person name="Normand P."/>
            <person name="Lapierre P."/>
            <person name="Tisa L.S."/>
            <person name="Gogarten J.P."/>
            <person name="Alloisio N."/>
            <person name="Bagnarol E."/>
            <person name="Bassi C.A."/>
            <person name="Berry A.M."/>
            <person name="Bickhart D.M."/>
            <person name="Choisne N."/>
            <person name="Couloux A."/>
            <person name="Cournoyer B."/>
            <person name="Cruveiller S."/>
            <person name="Daubin V."/>
            <person name="Demange N."/>
            <person name="Francino M.P."/>
            <person name="Goltsman E."/>
            <person name="Huang Y."/>
            <person name="Kopp O.R."/>
            <person name="Labarre L."/>
            <person name="Lapidus A."/>
            <person name="Lavire C."/>
            <person name="Marechal J."/>
            <person name="Martinez M."/>
            <person name="Mastronunzio J.E."/>
            <person name="Mullin B.C."/>
            <person name="Niemann J."/>
            <person name="Pujic P."/>
            <person name="Rawnsley T."/>
            <person name="Rouy Z."/>
            <person name="Schenowitz C."/>
            <person name="Sellstedt A."/>
            <person name="Tavares F."/>
            <person name="Tomkins J.P."/>
            <person name="Vallenet D."/>
            <person name="Valverde C."/>
            <person name="Wall L.G."/>
            <person name="Wang Y."/>
            <person name="Medigue C."/>
            <person name="Benson D.R."/>
        </authorList>
    </citation>
    <scope>NUCLEOTIDE SEQUENCE [LARGE SCALE GENOMIC DNA]</scope>
    <source>
        <strain evidence="7">DSM 45818 / CECT 9043 / CcI3</strain>
    </source>
</reference>
<feature type="domain" description="Acyl-CoA thioesterase-like N-terminal HotDog" evidence="4">
    <location>
        <begin position="106"/>
        <end position="177"/>
    </location>
</feature>
<dbReference type="CDD" id="cd03444">
    <property type="entry name" value="Thioesterase_II_repeat1"/>
    <property type="match status" value="1"/>
</dbReference>
<dbReference type="InterPro" id="IPR029069">
    <property type="entry name" value="HotDog_dom_sf"/>
</dbReference>
<dbReference type="GO" id="GO:0006637">
    <property type="term" value="P:acyl-CoA metabolic process"/>
    <property type="evidence" value="ECO:0007669"/>
    <property type="project" value="InterPro"/>
</dbReference>
<proteinExistence type="inferred from homology"/>
<dbReference type="GO" id="GO:0009062">
    <property type="term" value="P:fatty acid catabolic process"/>
    <property type="evidence" value="ECO:0007669"/>
    <property type="project" value="TreeGrafter"/>
</dbReference>
<name>Q2J5W4_FRACC</name>
<dbReference type="eggNOG" id="COG1946">
    <property type="taxonomic scope" value="Bacteria"/>
</dbReference>
<evidence type="ECO:0000259" key="5">
    <source>
        <dbReference type="Pfam" id="PF20789"/>
    </source>
</evidence>
<dbReference type="KEGG" id="fra:Francci3_3978"/>
<dbReference type="EMBL" id="CP000249">
    <property type="protein sequence ID" value="ABD13328.1"/>
    <property type="molecule type" value="Genomic_DNA"/>
</dbReference>
<dbReference type="InterPro" id="IPR003703">
    <property type="entry name" value="Acyl_CoA_thio"/>
</dbReference>
<evidence type="ECO:0000313" key="6">
    <source>
        <dbReference type="EMBL" id="ABD13328.1"/>
    </source>
</evidence>
<dbReference type="InterPro" id="IPR042171">
    <property type="entry name" value="Acyl-CoA_hotdog"/>
</dbReference>
<feature type="region of interest" description="Disordered" evidence="3">
    <location>
        <begin position="1"/>
        <end position="69"/>
    </location>
</feature>
<dbReference type="PANTHER" id="PTHR11066:SF34">
    <property type="entry name" value="ACYL-COENZYME A THIOESTERASE 8"/>
    <property type="match status" value="1"/>
</dbReference>
<dbReference type="PANTHER" id="PTHR11066">
    <property type="entry name" value="ACYL-COA THIOESTERASE"/>
    <property type="match status" value="1"/>
</dbReference>
<feature type="compositionally biased region" description="Basic and acidic residues" evidence="3">
    <location>
        <begin position="51"/>
        <end position="60"/>
    </location>
</feature>
<dbReference type="Pfam" id="PF20789">
    <property type="entry name" value="4HBT_3C"/>
    <property type="match status" value="1"/>
</dbReference>
<organism evidence="6 7">
    <name type="scientific">Frankia casuarinae (strain DSM 45818 / CECT 9043 / HFP020203 / CcI3)</name>
    <dbReference type="NCBI Taxonomy" id="106370"/>
    <lineage>
        <taxon>Bacteria</taxon>
        <taxon>Bacillati</taxon>
        <taxon>Actinomycetota</taxon>
        <taxon>Actinomycetes</taxon>
        <taxon>Frankiales</taxon>
        <taxon>Frankiaceae</taxon>
        <taxon>Frankia</taxon>
    </lineage>
</organism>
<dbReference type="Proteomes" id="UP000001937">
    <property type="component" value="Chromosome"/>
</dbReference>
<keyword evidence="2" id="KW-0378">Hydrolase</keyword>
<sequence>MWRFARECSDRSRSPDLDVQRGRPARASAASAPGERPREGCAVGTQSAETTDARAGEAPKQRASTQDQVDAVPAPGQCTLSELLAVLDLGGDVPPVPARCLPSTHGGVLGAQLLGQQIVLAERMTPNKITHSLQTVFMRPGDCRQPVWIDVERLAHGRSIDSLALTFRQDSLQICRADVMLRSPEPDFLRLRSTESDFLGPQHASPLDRPMMPWEVRVLPRADTHQLDQWQRIPEAPEDRSLWRAFIAHSCELLPLSDLLAVTGLTPTKRLAVAVLSQNVTFYDDLDVRDWHLFRVRTLHAGHGRAIGRVEVFGPDGELRAGSELVGLLRGSAI</sequence>
<evidence type="ECO:0000313" key="7">
    <source>
        <dbReference type="Proteomes" id="UP000001937"/>
    </source>
</evidence>
<dbReference type="AlphaFoldDB" id="Q2J5W4"/>
<dbReference type="STRING" id="106370.Francci3_3978"/>
<keyword evidence="7" id="KW-1185">Reference proteome</keyword>
<evidence type="ECO:0000256" key="1">
    <source>
        <dbReference type="ARBA" id="ARBA00006538"/>
    </source>
</evidence>
<comment type="similarity">
    <text evidence="1">Belongs to the C/M/P thioester hydrolase family.</text>
</comment>
<dbReference type="InterPro" id="IPR049449">
    <property type="entry name" value="TesB_ACOT8-like_N"/>
</dbReference>
<dbReference type="CDD" id="cd03445">
    <property type="entry name" value="Thioesterase_II_repeat2"/>
    <property type="match status" value="1"/>
</dbReference>
<evidence type="ECO:0000256" key="3">
    <source>
        <dbReference type="SAM" id="MobiDB-lite"/>
    </source>
</evidence>
<protein>
    <submittedName>
        <fullName evidence="6">Acyl-CoA thioesterase-like</fullName>
    </submittedName>
</protein>
<dbReference type="Pfam" id="PF13622">
    <property type="entry name" value="4HBT_3"/>
    <property type="match status" value="1"/>
</dbReference>
<dbReference type="GO" id="GO:0047617">
    <property type="term" value="F:fatty acyl-CoA hydrolase activity"/>
    <property type="evidence" value="ECO:0007669"/>
    <property type="project" value="InterPro"/>
</dbReference>
<accession>Q2J5W4</accession>
<evidence type="ECO:0000256" key="2">
    <source>
        <dbReference type="ARBA" id="ARBA00022801"/>
    </source>
</evidence>
<gene>
    <name evidence="6" type="ordered locus">Francci3_3978</name>
</gene>
<feature type="compositionally biased region" description="Low complexity" evidence="3">
    <location>
        <begin position="25"/>
        <end position="34"/>
    </location>
</feature>
<dbReference type="SUPFAM" id="SSF54637">
    <property type="entry name" value="Thioesterase/thiol ester dehydrase-isomerase"/>
    <property type="match status" value="2"/>
</dbReference>
<feature type="compositionally biased region" description="Basic and acidic residues" evidence="3">
    <location>
        <begin position="1"/>
        <end position="21"/>
    </location>
</feature>
<dbReference type="InterPro" id="IPR049450">
    <property type="entry name" value="ACOT8-like_C"/>
</dbReference>
<dbReference type="HOGENOM" id="CLU_072536_0_0_11"/>
<evidence type="ECO:0000259" key="4">
    <source>
        <dbReference type="Pfam" id="PF13622"/>
    </source>
</evidence>
<dbReference type="Gene3D" id="2.40.160.210">
    <property type="entry name" value="Acyl-CoA thioesterase, double hotdog domain"/>
    <property type="match status" value="1"/>
</dbReference>
<dbReference type="PhylomeDB" id="Q2J5W4"/>